<dbReference type="GO" id="GO:0006080">
    <property type="term" value="P:substituted mannan metabolic process"/>
    <property type="evidence" value="ECO:0007669"/>
    <property type="project" value="InterPro"/>
</dbReference>
<dbReference type="Pfam" id="PF02156">
    <property type="entry name" value="Glyco_hydro_26"/>
    <property type="match status" value="1"/>
</dbReference>
<dbReference type="Pfam" id="PF07833">
    <property type="entry name" value="Cu_amine_oxidN1"/>
    <property type="match status" value="1"/>
</dbReference>
<dbReference type="GO" id="GO:0016985">
    <property type="term" value="F:mannan endo-1,4-beta-mannosidase activity"/>
    <property type="evidence" value="ECO:0007669"/>
    <property type="project" value="InterPro"/>
</dbReference>
<sequence>MKKMLLTVLLLAVVMLTPVPQLVYADSWWNMEVKAKKYADEGKMSEAAPLWAKLVEHFTGEGTVGGWTNAALYAKLLGKYYETVHDYSNAVRYYEIENNGWLNAGKDWGAEDWYRAQELRLTLDLYVSTDQLETIKKAAVPKQGELAKFEPEYGVYLGMYSETDPGMGNHFDRSKSIYGKNHAIYLAYSPYDGDFPMRYADNAKKAGSGTALQIALEPSNGLDEVKDDPHLRKWAKDANAAGIPIFLRFASEMNGNWVIWHGNPDKYIEKFRIISEVMKEEAPNVAMVWSPNDVPRYSMAAYYPGDLYVDWVGVNLYTMPYGDGQPSLPGYGTSPVERLEEAYRLYADRKPIMISETGVAHTTNRDGKSHTDWAVANLDRLYEVMPKKYPRVKAITYFNQNMTTRESLNDYLLRDDPIMMGAYKSIIASPYYLDKVATGAKPDMPIGYVNAEKAFRFRKKVWIVPYIRIPEVFIGKVEYRMNGTVIQTQTRAPFNLDLHAGEVPEGAQLEVNVHNQNGKLVNAKTLVLSSDVNVKVDGKDLGSGQPPVIREGYTLAPLRAIFVELGAQVTWDPSTKTATGSKGSTIIRIGIGEKTAERNGTTVDLETPAELVNGNLMAPVRFIGEAFGGSVEWDGTERTVSILTSDNPHRTASAKVHADGFLAKIMNGLKCLLYFSKEMI</sequence>
<dbReference type="InterPro" id="IPR012854">
    <property type="entry name" value="Cu_amine_oxidase-like_N"/>
</dbReference>
<gene>
    <name evidence="6" type="ORF">ICC18_12060</name>
</gene>
<evidence type="ECO:0000256" key="1">
    <source>
        <dbReference type="ARBA" id="ARBA00007754"/>
    </source>
</evidence>
<dbReference type="PROSITE" id="PS51764">
    <property type="entry name" value="GH26"/>
    <property type="match status" value="1"/>
</dbReference>
<keyword evidence="7" id="KW-1185">Reference proteome</keyword>
<feature type="active site" description="Nucleophile" evidence="4">
    <location>
        <position position="356"/>
    </location>
</feature>
<dbReference type="PANTHER" id="PTHR40079:SF4">
    <property type="entry name" value="GH26 DOMAIN-CONTAINING PROTEIN-RELATED"/>
    <property type="match status" value="1"/>
</dbReference>
<feature type="active site" description="Proton donor" evidence="4">
    <location>
        <position position="252"/>
    </location>
</feature>
<dbReference type="SUPFAM" id="SSF55383">
    <property type="entry name" value="Copper amine oxidase, domain N"/>
    <property type="match status" value="1"/>
</dbReference>
<comment type="caution">
    <text evidence="6">The sequence shown here is derived from an EMBL/GenBank/DDBJ whole genome shotgun (WGS) entry which is preliminary data.</text>
</comment>
<dbReference type="InterPro" id="IPR017853">
    <property type="entry name" value="GH"/>
</dbReference>
<dbReference type="RefSeq" id="WP_188174608.1">
    <property type="nucleotide sequence ID" value="NZ_JACVVD010000003.1"/>
</dbReference>
<keyword evidence="3 4" id="KW-0326">Glycosidase</keyword>
<dbReference type="AlphaFoldDB" id="A0A926KRR1"/>
<reference evidence="6" key="1">
    <citation type="submission" date="2020-09" db="EMBL/GenBank/DDBJ databases">
        <title>Draft Genome Sequence of Paenibacillus sp. WST5.</title>
        <authorList>
            <person name="Bao Z."/>
        </authorList>
    </citation>
    <scope>NUCLEOTIDE SEQUENCE</scope>
    <source>
        <strain evidence="6">WST5</strain>
    </source>
</reference>
<accession>A0A926KRR1</accession>
<evidence type="ECO:0000259" key="5">
    <source>
        <dbReference type="PROSITE" id="PS51764"/>
    </source>
</evidence>
<evidence type="ECO:0000256" key="3">
    <source>
        <dbReference type="ARBA" id="ARBA00023295"/>
    </source>
</evidence>
<dbReference type="Proteomes" id="UP000650466">
    <property type="component" value="Unassembled WGS sequence"/>
</dbReference>
<protein>
    <recommendedName>
        <fullName evidence="5">GH26 domain-containing protein</fullName>
    </recommendedName>
</protein>
<dbReference type="EMBL" id="JACVVD010000003">
    <property type="protein sequence ID" value="MBD0380855.1"/>
    <property type="molecule type" value="Genomic_DNA"/>
</dbReference>
<evidence type="ECO:0000313" key="7">
    <source>
        <dbReference type="Proteomes" id="UP000650466"/>
    </source>
</evidence>
<name>A0A926KRR1_9BACL</name>
<proteinExistence type="inferred from homology"/>
<feature type="domain" description="GH26" evidence="5">
    <location>
        <begin position="137"/>
        <end position="436"/>
    </location>
</feature>
<dbReference type="InterPro" id="IPR022790">
    <property type="entry name" value="GH26_dom"/>
</dbReference>
<dbReference type="SUPFAM" id="SSF51445">
    <property type="entry name" value="(Trans)glycosidases"/>
    <property type="match status" value="1"/>
</dbReference>
<dbReference type="InterPro" id="IPR000805">
    <property type="entry name" value="Glyco_hydro_26"/>
</dbReference>
<dbReference type="Gene3D" id="3.30.457.10">
    <property type="entry name" value="Copper amine oxidase-like, N-terminal domain"/>
    <property type="match status" value="1"/>
</dbReference>
<organism evidence="6 7">
    <name type="scientific">Paenibacillus sedimenti</name>
    <dbReference type="NCBI Taxonomy" id="2770274"/>
    <lineage>
        <taxon>Bacteria</taxon>
        <taxon>Bacillati</taxon>
        <taxon>Bacillota</taxon>
        <taxon>Bacilli</taxon>
        <taxon>Bacillales</taxon>
        <taxon>Paenibacillaceae</taxon>
        <taxon>Paenibacillus</taxon>
    </lineage>
</organism>
<dbReference type="Gene3D" id="3.20.20.80">
    <property type="entry name" value="Glycosidases"/>
    <property type="match status" value="1"/>
</dbReference>
<dbReference type="InterPro" id="IPR036582">
    <property type="entry name" value="Mao_N_sf"/>
</dbReference>
<evidence type="ECO:0000256" key="2">
    <source>
        <dbReference type="ARBA" id="ARBA00022801"/>
    </source>
</evidence>
<comment type="similarity">
    <text evidence="1 4">Belongs to the glycosyl hydrolase 26 family.</text>
</comment>
<evidence type="ECO:0000313" key="6">
    <source>
        <dbReference type="EMBL" id="MBD0380855.1"/>
    </source>
</evidence>
<evidence type="ECO:0000256" key="4">
    <source>
        <dbReference type="PROSITE-ProRule" id="PRU01100"/>
    </source>
</evidence>
<keyword evidence="2 4" id="KW-0378">Hydrolase</keyword>
<dbReference type="PANTHER" id="PTHR40079">
    <property type="entry name" value="MANNAN ENDO-1,4-BETA-MANNOSIDASE E-RELATED"/>
    <property type="match status" value="1"/>
</dbReference>